<dbReference type="AlphaFoldDB" id="A0A6M8UF31"/>
<evidence type="ECO:0000313" key="1">
    <source>
        <dbReference type="EMBL" id="QKJ89338.1"/>
    </source>
</evidence>
<dbReference type="EMBL" id="CP054213">
    <property type="protein sequence ID" value="QKJ89338.1"/>
    <property type="molecule type" value="Genomic_DNA"/>
</dbReference>
<organism evidence="1 2">
    <name type="scientific">Paramixta manurensis</name>
    <dbReference type="NCBI Taxonomy" id="2740817"/>
    <lineage>
        <taxon>Bacteria</taxon>
        <taxon>Pseudomonadati</taxon>
        <taxon>Pseudomonadota</taxon>
        <taxon>Gammaproteobacteria</taxon>
        <taxon>Enterobacterales</taxon>
        <taxon>Erwiniaceae</taxon>
        <taxon>Paramixta</taxon>
    </lineage>
</organism>
<sequence>MSNSTALTALICRRTLDLLTACGWPSQTGVIHTEPVRTPGRDQVTVCVRLDAGELIALLARLAPGADLSPAQRRTLDGAVNALAGTGAEMVLYCDPRAHAYALVPPAPGDSTVIVMPFWFEWLTGTEREVVTDVIHRSVRMVCLQAEAEARRLRAAMTPAPATPVPLRRTRNFTLYAQETAGVYWLDGDSQPEEIRRVLAAILDDNARYCAVRLTLVSEVWRMQLAHGDTLPVLRRPDEPARRWLDRDVVDDVMTLARTEIRSTLNAHRTFIRAR</sequence>
<evidence type="ECO:0000313" key="2">
    <source>
        <dbReference type="Proteomes" id="UP000505325"/>
    </source>
</evidence>
<protein>
    <submittedName>
        <fullName evidence="1">Uncharacterized protein</fullName>
    </submittedName>
</protein>
<dbReference type="KEGG" id="pmak:PMPD1_4440"/>
<keyword evidence="2" id="KW-1185">Reference proteome</keyword>
<keyword evidence="1" id="KW-0614">Plasmid</keyword>
<geneLocation type="plasmid" evidence="2">
    <name>ppd-1</name>
</geneLocation>
<name>A0A6M8UF31_9GAMM</name>
<dbReference type="Proteomes" id="UP000505325">
    <property type="component" value="Plasmid pPD-1"/>
</dbReference>
<proteinExistence type="predicted"/>
<dbReference type="RefSeq" id="WP_173636393.1">
    <property type="nucleotide sequence ID" value="NZ_CP054213.1"/>
</dbReference>
<gene>
    <name evidence="1" type="ORF">PMPD1_4440</name>
</gene>
<accession>A0A6M8UF31</accession>
<reference evidence="1 2" key="1">
    <citation type="submission" date="2020-06" db="EMBL/GenBank/DDBJ databases">
        <title>Genome sequence of Paramixta manurensis strain PD-1.</title>
        <authorList>
            <person name="Lee C.W."/>
            <person name="Kim J."/>
        </authorList>
    </citation>
    <scope>NUCLEOTIDE SEQUENCE [LARGE SCALE GENOMIC DNA]</scope>
    <source>
        <strain evidence="1 2">PD-1</strain>
        <plasmid evidence="2">ppd-1</plasmid>
    </source>
</reference>